<evidence type="ECO:0000313" key="1">
    <source>
        <dbReference type="EMBL" id="KAK2719017.1"/>
    </source>
</evidence>
<dbReference type="AlphaFoldDB" id="A0AA88IBV9"/>
<gene>
    <name evidence="1" type="ORF">QYM36_006140</name>
</gene>
<reference evidence="1" key="1">
    <citation type="submission" date="2023-07" db="EMBL/GenBank/DDBJ databases">
        <title>Chromosome-level genome assembly of Artemia franciscana.</title>
        <authorList>
            <person name="Jo E."/>
        </authorList>
    </citation>
    <scope>NUCLEOTIDE SEQUENCE</scope>
    <source>
        <tissue evidence="1">Whole body</tissue>
    </source>
</reference>
<protein>
    <submittedName>
        <fullName evidence="1">Uncharacterized protein</fullName>
    </submittedName>
</protein>
<accession>A0AA88IBV9</accession>
<name>A0AA88IBV9_ARTSF</name>
<dbReference type="EMBL" id="JAVRJZ010000009">
    <property type="protein sequence ID" value="KAK2719017.1"/>
    <property type="molecule type" value="Genomic_DNA"/>
</dbReference>
<evidence type="ECO:0000313" key="2">
    <source>
        <dbReference type="Proteomes" id="UP001187531"/>
    </source>
</evidence>
<dbReference type="Proteomes" id="UP001187531">
    <property type="component" value="Unassembled WGS sequence"/>
</dbReference>
<organism evidence="1 2">
    <name type="scientific">Artemia franciscana</name>
    <name type="common">Brine shrimp</name>
    <name type="synonym">Artemia sanfranciscana</name>
    <dbReference type="NCBI Taxonomy" id="6661"/>
    <lineage>
        <taxon>Eukaryota</taxon>
        <taxon>Metazoa</taxon>
        <taxon>Ecdysozoa</taxon>
        <taxon>Arthropoda</taxon>
        <taxon>Crustacea</taxon>
        <taxon>Branchiopoda</taxon>
        <taxon>Anostraca</taxon>
        <taxon>Artemiidae</taxon>
        <taxon>Artemia</taxon>
    </lineage>
</organism>
<proteinExistence type="predicted"/>
<keyword evidence="2" id="KW-1185">Reference proteome</keyword>
<comment type="caution">
    <text evidence="1">The sequence shown here is derived from an EMBL/GenBank/DDBJ whole genome shotgun (WGS) entry which is preliminary data.</text>
</comment>
<sequence length="75" mass="8461">MGTAILITLRYLANPDSMRAGGILFGFTKSTVFKCIHKFCMSLAAIKHKLITWPKYDEHIRSSSKVSLTRNFLAL</sequence>